<proteinExistence type="predicted"/>
<comment type="caution">
    <text evidence="2">The sequence shown here is derived from an EMBL/GenBank/DDBJ whole genome shotgun (WGS) entry which is preliminary data.</text>
</comment>
<dbReference type="EMBL" id="JACATD010000007">
    <property type="protein sequence ID" value="NWK01394.1"/>
    <property type="molecule type" value="Genomic_DNA"/>
</dbReference>
<keyword evidence="1" id="KW-0812">Transmembrane</keyword>
<dbReference type="Proteomes" id="UP000520052">
    <property type="component" value="Unassembled WGS sequence"/>
</dbReference>
<feature type="transmembrane region" description="Helical" evidence="1">
    <location>
        <begin position="231"/>
        <end position="259"/>
    </location>
</feature>
<dbReference type="EMBL" id="JACATJ010000011">
    <property type="protein sequence ID" value="NWK09399.1"/>
    <property type="molecule type" value="Genomic_DNA"/>
</dbReference>
<dbReference type="AlphaFoldDB" id="A0A7K4MAU1"/>
<feature type="transmembrane region" description="Helical" evidence="1">
    <location>
        <begin position="170"/>
        <end position="193"/>
    </location>
</feature>
<evidence type="ECO:0000313" key="11">
    <source>
        <dbReference type="Proteomes" id="UP000535457"/>
    </source>
</evidence>
<evidence type="ECO:0000313" key="8">
    <source>
        <dbReference type="EMBL" id="NWK09399.1"/>
    </source>
</evidence>
<evidence type="ECO:0000313" key="15">
    <source>
        <dbReference type="Proteomes" id="UP000563820"/>
    </source>
</evidence>
<evidence type="ECO:0000313" key="10">
    <source>
        <dbReference type="Proteomes" id="UP000520052"/>
    </source>
</evidence>
<feature type="transmembrane region" description="Helical" evidence="1">
    <location>
        <begin position="205"/>
        <end position="225"/>
    </location>
</feature>
<name>A0A7K4MAU1_9ARCH</name>
<evidence type="ECO:0000256" key="1">
    <source>
        <dbReference type="SAM" id="Phobius"/>
    </source>
</evidence>
<dbReference type="EMBL" id="JACATI010000008">
    <property type="protein sequence ID" value="NWJ20667.1"/>
    <property type="molecule type" value="Genomic_DNA"/>
</dbReference>
<evidence type="ECO:0000313" key="2">
    <source>
        <dbReference type="EMBL" id="NWJ20667.1"/>
    </source>
</evidence>
<evidence type="ECO:0000313" key="14">
    <source>
        <dbReference type="Proteomes" id="UP000559282"/>
    </source>
</evidence>
<evidence type="ECO:0000313" key="17">
    <source>
        <dbReference type="Proteomes" id="UP000587702"/>
    </source>
</evidence>
<evidence type="ECO:0000313" key="13">
    <source>
        <dbReference type="Proteomes" id="UP000549797"/>
    </source>
</evidence>
<keyword evidence="1" id="KW-0472">Membrane</keyword>
<accession>A0A7K4MAU1</accession>
<reference evidence="2" key="2">
    <citation type="submission" date="2020-06" db="EMBL/GenBank/DDBJ databases">
        <authorList>
            <person name="Wang Y."/>
        </authorList>
    </citation>
    <scope>NUCLEOTIDE SEQUENCE</scope>
    <source>
        <strain evidence="8">D1a</strain>
        <strain evidence="2">L14</strain>
        <strain evidence="4">L15a</strain>
        <strain evidence="9">L19a</strain>
        <strain evidence="7">T1C4</strain>
        <strain evidence="3">T1L11</strain>
        <strain evidence="6">T1L9</strain>
        <strain evidence="5">T3L1</strain>
    </source>
</reference>
<feature type="transmembrane region" description="Helical" evidence="1">
    <location>
        <begin position="50"/>
        <end position="70"/>
    </location>
</feature>
<dbReference type="EMBL" id="JACATE010000010">
    <property type="protein sequence ID" value="NWJ28992.1"/>
    <property type="molecule type" value="Genomic_DNA"/>
</dbReference>
<evidence type="ECO:0000313" key="3">
    <source>
        <dbReference type="EMBL" id="NWJ28992.1"/>
    </source>
</evidence>
<evidence type="ECO:0000313" key="9">
    <source>
        <dbReference type="EMBL" id="NWK13867.1"/>
    </source>
</evidence>
<dbReference type="Proteomes" id="UP000575480">
    <property type="component" value="Unassembled WGS sequence"/>
</dbReference>
<reference evidence="10 11" key="1">
    <citation type="journal article" date="2019" name="Environ. Microbiol.">
        <title>Genomics insights into ecotype formation of ammonia-oxidizing archaea in the deep ocean.</title>
        <authorList>
            <person name="Wang Y."/>
            <person name="Huang J.M."/>
            <person name="Cui G.J."/>
            <person name="Nunoura T."/>
            <person name="Takaki Y."/>
            <person name="Li W.L."/>
            <person name="Li J."/>
            <person name="Gao Z.M."/>
            <person name="Takai K."/>
            <person name="Zhang A.Q."/>
            <person name="Stepanauskas R."/>
        </authorList>
    </citation>
    <scope>NUCLEOTIDE SEQUENCE [LARGE SCALE GENOMIC DNA]</scope>
    <source>
        <strain evidence="8 13">D1a</strain>
        <strain evidence="2 17">L14</strain>
        <strain evidence="4 16">L15a</strain>
        <strain evidence="9 11">L19a</strain>
        <strain evidence="7 14">T1C4</strain>
        <strain evidence="3 15">T1L11</strain>
        <strain evidence="6 12">T1L9</strain>
        <strain evidence="5 10">T3L1</strain>
    </source>
</reference>
<evidence type="ECO:0000313" key="12">
    <source>
        <dbReference type="Proteomes" id="UP000547822"/>
    </source>
</evidence>
<dbReference type="Proteomes" id="UP000587702">
    <property type="component" value="Unassembled WGS sequence"/>
</dbReference>
<dbReference type="EMBL" id="JACATH010000007">
    <property type="protein sequence ID" value="NWJ57490.1"/>
    <property type="molecule type" value="Genomic_DNA"/>
</dbReference>
<evidence type="ECO:0000313" key="5">
    <source>
        <dbReference type="EMBL" id="NWJ84305.1"/>
    </source>
</evidence>
<gene>
    <name evidence="6" type="ORF">HX840_05790</name>
    <name evidence="7" type="ORF">HX847_05700</name>
    <name evidence="3" type="ORF">HX848_06395</name>
    <name evidence="8" type="ORF">HX852_06430</name>
    <name evidence="9" type="ORF">HX853_04435</name>
    <name evidence="5" type="ORF">HX854_06230</name>
    <name evidence="4" type="ORF">HX858_07040</name>
    <name evidence="2" type="ORF">HX860_06350</name>
</gene>
<dbReference type="Proteomes" id="UP000547822">
    <property type="component" value="Unassembled WGS sequence"/>
</dbReference>
<evidence type="ECO:0000313" key="4">
    <source>
        <dbReference type="EMBL" id="NWJ57490.1"/>
    </source>
</evidence>
<dbReference type="EMBL" id="JACATG010000005">
    <property type="protein sequence ID" value="NWK13867.1"/>
    <property type="molecule type" value="Genomic_DNA"/>
</dbReference>
<feature type="transmembrane region" description="Helical" evidence="1">
    <location>
        <begin position="100"/>
        <end position="121"/>
    </location>
</feature>
<dbReference type="EMBL" id="JACATF010000023">
    <property type="protein sequence ID" value="NWK07886.1"/>
    <property type="molecule type" value="Genomic_DNA"/>
</dbReference>
<keyword evidence="1" id="KW-1133">Transmembrane helix</keyword>
<evidence type="ECO:0000313" key="7">
    <source>
        <dbReference type="EMBL" id="NWK07886.1"/>
    </source>
</evidence>
<protein>
    <submittedName>
        <fullName evidence="2">Uncharacterized protein</fullName>
    </submittedName>
</protein>
<organism evidence="2 17">
    <name type="scientific">Marine Group I thaumarchaeote</name>
    <dbReference type="NCBI Taxonomy" id="2511932"/>
    <lineage>
        <taxon>Archaea</taxon>
        <taxon>Nitrososphaerota</taxon>
        <taxon>Marine Group I</taxon>
    </lineage>
</organism>
<dbReference type="Proteomes" id="UP000563820">
    <property type="component" value="Unassembled WGS sequence"/>
</dbReference>
<dbReference type="Proteomes" id="UP000559282">
    <property type="component" value="Unassembled WGS sequence"/>
</dbReference>
<dbReference type="Proteomes" id="UP000549797">
    <property type="component" value="Unassembled WGS sequence"/>
</dbReference>
<feature type="transmembrane region" description="Helical" evidence="1">
    <location>
        <begin position="12"/>
        <end position="30"/>
    </location>
</feature>
<evidence type="ECO:0000313" key="6">
    <source>
        <dbReference type="EMBL" id="NWK01394.1"/>
    </source>
</evidence>
<dbReference type="EMBL" id="JACATC010000007">
    <property type="protein sequence ID" value="NWJ84305.1"/>
    <property type="molecule type" value="Genomic_DNA"/>
</dbReference>
<sequence length="276" mass="30049">MKKQSAKSTNTGKKMIVFGFVIITILFLLYHRYQDPELITPDALNSIQRIAYGFYITLVAAFGAIAFGMYRYHREKVENKGKDLTTIIALATWNSKSRKIFVATFIGYGLFFSMASGTLVYQPEVNFSIHYGATIPSGFIAPCCDSPGYMPKIIVYLTEHIGLQIIPVNLVLQIVVSYLVGLNASIAVSAYMISKKEKGVSTIGAATGLFIACPTCAGTFLSIFIGTTSGIALSIALTQLQTLFIAISIPILVIIPYVLAKKLRNADGSCKIEPTN</sequence>
<dbReference type="Proteomes" id="UP000535457">
    <property type="component" value="Unassembled WGS sequence"/>
</dbReference>
<evidence type="ECO:0000313" key="16">
    <source>
        <dbReference type="Proteomes" id="UP000575480"/>
    </source>
</evidence>